<dbReference type="RefSeq" id="WP_250875765.1">
    <property type="nucleotide sequence ID" value="NZ_JALXFV010000016.1"/>
</dbReference>
<dbReference type="AlphaFoldDB" id="A0ABD6B109"/>
<organism evidence="1 2">
    <name type="scientific">Halomarina rubra</name>
    <dbReference type="NCBI Taxonomy" id="2071873"/>
    <lineage>
        <taxon>Archaea</taxon>
        <taxon>Methanobacteriati</taxon>
        <taxon>Methanobacteriota</taxon>
        <taxon>Stenosarchaea group</taxon>
        <taxon>Halobacteria</taxon>
        <taxon>Halobacteriales</taxon>
        <taxon>Natronomonadaceae</taxon>
        <taxon>Halomarina</taxon>
    </lineage>
</organism>
<sequence length="58" mass="6687">MSKVECQPRDPERHTRPEVVGIREKGYLTLSEAKVSTLDAARSTWITCDIRDTVEVRR</sequence>
<keyword evidence="2" id="KW-1185">Reference proteome</keyword>
<name>A0ABD6B109_9EURY</name>
<evidence type="ECO:0000313" key="1">
    <source>
        <dbReference type="EMBL" id="MFD1515843.1"/>
    </source>
</evidence>
<dbReference type="Proteomes" id="UP001597187">
    <property type="component" value="Unassembled WGS sequence"/>
</dbReference>
<dbReference type="EMBL" id="JBHUDC010000016">
    <property type="protein sequence ID" value="MFD1515843.1"/>
    <property type="molecule type" value="Genomic_DNA"/>
</dbReference>
<comment type="caution">
    <text evidence="1">The sequence shown here is derived from an EMBL/GenBank/DDBJ whole genome shotgun (WGS) entry which is preliminary data.</text>
</comment>
<reference evidence="1 2" key="1">
    <citation type="journal article" date="2019" name="Int. J. Syst. Evol. Microbiol.">
        <title>The Global Catalogue of Microorganisms (GCM) 10K type strain sequencing project: providing services to taxonomists for standard genome sequencing and annotation.</title>
        <authorList>
            <consortium name="The Broad Institute Genomics Platform"/>
            <consortium name="The Broad Institute Genome Sequencing Center for Infectious Disease"/>
            <person name="Wu L."/>
            <person name="Ma J."/>
        </authorList>
    </citation>
    <scope>NUCLEOTIDE SEQUENCE [LARGE SCALE GENOMIC DNA]</scope>
    <source>
        <strain evidence="1 2">CGMCC 1.12563</strain>
    </source>
</reference>
<accession>A0ABD6B109</accession>
<evidence type="ECO:0000313" key="2">
    <source>
        <dbReference type="Proteomes" id="UP001597187"/>
    </source>
</evidence>
<proteinExistence type="predicted"/>
<protein>
    <submittedName>
        <fullName evidence="1">Uncharacterized protein</fullName>
    </submittedName>
</protein>
<gene>
    <name evidence="1" type="ORF">ACFSBT_21385</name>
</gene>